<dbReference type="GO" id="GO:0016020">
    <property type="term" value="C:membrane"/>
    <property type="evidence" value="ECO:0007669"/>
    <property type="project" value="InterPro"/>
</dbReference>
<feature type="transmembrane region" description="Helical" evidence="1">
    <location>
        <begin position="12"/>
        <end position="33"/>
    </location>
</feature>
<keyword evidence="1" id="KW-0472">Membrane</keyword>
<dbReference type="STRING" id="407022.SAMN05661044_05102"/>
<evidence type="ECO:0000313" key="4">
    <source>
        <dbReference type="Proteomes" id="UP000199421"/>
    </source>
</evidence>
<dbReference type="RefSeq" id="WP_093331346.1">
    <property type="nucleotide sequence ID" value="NZ_FOAF01000012.1"/>
</dbReference>
<gene>
    <name evidence="3" type="ORF">SAMN05661044_05102</name>
</gene>
<dbReference type="Pfam" id="PF06580">
    <property type="entry name" value="His_kinase"/>
    <property type="match status" value="1"/>
</dbReference>
<proteinExistence type="predicted"/>
<dbReference type="EMBL" id="FOAF01000012">
    <property type="protein sequence ID" value="SEM41065.1"/>
    <property type="molecule type" value="Genomic_DNA"/>
</dbReference>
<dbReference type="GO" id="GO:0000155">
    <property type="term" value="F:phosphorelay sensor kinase activity"/>
    <property type="evidence" value="ECO:0007669"/>
    <property type="project" value="InterPro"/>
</dbReference>
<protein>
    <submittedName>
        <fullName evidence="3">Histidine kinase</fullName>
    </submittedName>
</protein>
<feature type="transmembrane region" description="Helical" evidence="1">
    <location>
        <begin position="113"/>
        <end position="129"/>
    </location>
</feature>
<keyword evidence="1" id="KW-0812">Transmembrane</keyword>
<evidence type="ECO:0000256" key="1">
    <source>
        <dbReference type="SAM" id="Phobius"/>
    </source>
</evidence>
<dbReference type="AlphaFoldDB" id="A0A1H7Y574"/>
<keyword evidence="3" id="KW-0418">Kinase</keyword>
<dbReference type="PANTHER" id="PTHR34220:SF7">
    <property type="entry name" value="SENSOR HISTIDINE KINASE YPDA"/>
    <property type="match status" value="1"/>
</dbReference>
<feature type="domain" description="Signal transduction histidine kinase internal region" evidence="2">
    <location>
        <begin position="165"/>
        <end position="242"/>
    </location>
</feature>
<feature type="transmembrane region" description="Helical" evidence="1">
    <location>
        <begin position="72"/>
        <end position="93"/>
    </location>
</feature>
<accession>A0A1H7Y574</accession>
<organism evidence="3 4">
    <name type="scientific">Olivibacter domesticus</name>
    <name type="common">Pseudosphingobacterium domesticum</name>
    <dbReference type="NCBI Taxonomy" id="407022"/>
    <lineage>
        <taxon>Bacteria</taxon>
        <taxon>Pseudomonadati</taxon>
        <taxon>Bacteroidota</taxon>
        <taxon>Sphingobacteriia</taxon>
        <taxon>Sphingobacteriales</taxon>
        <taxon>Sphingobacteriaceae</taxon>
        <taxon>Olivibacter</taxon>
    </lineage>
</organism>
<evidence type="ECO:0000313" key="3">
    <source>
        <dbReference type="EMBL" id="SEM41065.1"/>
    </source>
</evidence>
<dbReference type="OrthoDB" id="9792992at2"/>
<evidence type="ECO:0000259" key="2">
    <source>
        <dbReference type="Pfam" id="PF06580"/>
    </source>
</evidence>
<dbReference type="InterPro" id="IPR010559">
    <property type="entry name" value="Sig_transdc_His_kin_internal"/>
</dbReference>
<reference evidence="4" key="1">
    <citation type="submission" date="2016-10" db="EMBL/GenBank/DDBJ databases">
        <authorList>
            <person name="Varghese N."/>
            <person name="Submissions S."/>
        </authorList>
    </citation>
    <scope>NUCLEOTIDE SEQUENCE [LARGE SCALE GENOMIC DNA]</scope>
    <source>
        <strain evidence="4">DSM 18733</strain>
    </source>
</reference>
<feature type="transmembrane region" description="Helical" evidence="1">
    <location>
        <begin position="45"/>
        <end position="65"/>
    </location>
</feature>
<sequence>MNKIFDFLKENKLHFIGWALFMTYEVSVVAVLTGKFGIFGDYVTFYLIHCLTFYIHALIVLPYALSRRKNRIVILCFIIVLECISHILIIRSVSLLGLISTRTFDPKTFAETIWRFLYFVALSTTYYFLRRLDVENRRNMALEKTRFLDIIEKKDMEQELIKSNYAYLRARINPHFLFNLLNFIYQETKTTSIETSKAILGLSEMMQYSLGGLQEEFILVSDEIEQVENFIYLFQLQFDNKLQIDFNYSKEVMHLEIIPLVLLTLVESLFKNGDLTSLRSKAALNLHVEDDVFHIKTINSIQDNRPEVEYHLGFENIKKRLALAYGNSEFLEYFVDEHNYFVVQIKIPIGVLANPMKAYIEPTSS</sequence>
<keyword evidence="1" id="KW-1133">Transmembrane helix</keyword>
<keyword evidence="4" id="KW-1185">Reference proteome</keyword>
<dbReference type="PANTHER" id="PTHR34220">
    <property type="entry name" value="SENSOR HISTIDINE KINASE YPDA"/>
    <property type="match status" value="1"/>
</dbReference>
<dbReference type="Proteomes" id="UP000199421">
    <property type="component" value="Unassembled WGS sequence"/>
</dbReference>
<keyword evidence="3" id="KW-0808">Transferase</keyword>
<dbReference type="InterPro" id="IPR050640">
    <property type="entry name" value="Bact_2-comp_sensor_kinase"/>
</dbReference>
<name>A0A1H7Y574_OLID1</name>